<dbReference type="InterPro" id="IPR036390">
    <property type="entry name" value="WH_DNA-bd_sf"/>
</dbReference>
<dbReference type="AlphaFoldDB" id="A0A1S9ZTI5"/>
<dbReference type="EMBL" id="MUXU01000094">
    <property type="protein sequence ID" value="OOR86816.1"/>
    <property type="molecule type" value="Genomic_DNA"/>
</dbReference>
<feature type="domain" description="Initiator Rep protein WH1" evidence="2">
    <location>
        <begin position="134"/>
        <end position="288"/>
    </location>
</feature>
<dbReference type="Proteomes" id="UP000255279">
    <property type="component" value="Unassembled WGS sequence"/>
</dbReference>
<dbReference type="Gene3D" id="1.10.10.10">
    <property type="entry name" value="Winged helix-like DNA-binding domain superfamily/Winged helix DNA-binding domain"/>
    <property type="match status" value="2"/>
</dbReference>
<name>A0A1S9ZTI5_9GAMM</name>
<dbReference type="RefSeq" id="WP_078277607.1">
    <property type="nucleotide sequence ID" value="NZ_CAACXO010000079.1"/>
</dbReference>
<dbReference type="GO" id="GO:0006270">
    <property type="term" value="P:DNA replication initiation"/>
    <property type="evidence" value="ECO:0007669"/>
    <property type="project" value="InterPro"/>
</dbReference>
<dbReference type="GO" id="GO:0003887">
    <property type="term" value="F:DNA-directed DNA polymerase activity"/>
    <property type="evidence" value="ECO:0007669"/>
    <property type="project" value="InterPro"/>
</dbReference>
<dbReference type="Pfam" id="PF21205">
    <property type="entry name" value="Rep3_C"/>
    <property type="match status" value="1"/>
</dbReference>
<evidence type="ECO:0000313" key="6">
    <source>
        <dbReference type="Proteomes" id="UP000255279"/>
    </source>
</evidence>
<dbReference type="Proteomes" id="UP000190435">
    <property type="component" value="Unassembled WGS sequence"/>
</dbReference>
<evidence type="ECO:0000313" key="3">
    <source>
        <dbReference type="EMBL" id="OOR86816.1"/>
    </source>
</evidence>
<dbReference type="Pfam" id="PF01051">
    <property type="entry name" value="Rep3_N"/>
    <property type="match status" value="1"/>
</dbReference>
<organism evidence="3 5">
    <name type="scientific">Moraxella caviae</name>
    <dbReference type="NCBI Taxonomy" id="34060"/>
    <lineage>
        <taxon>Bacteria</taxon>
        <taxon>Pseudomonadati</taxon>
        <taxon>Pseudomonadota</taxon>
        <taxon>Gammaproteobacteria</taxon>
        <taxon>Moraxellales</taxon>
        <taxon>Moraxellaceae</taxon>
        <taxon>Moraxella</taxon>
    </lineage>
</organism>
<reference evidence="4 6" key="2">
    <citation type="submission" date="2018-06" db="EMBL/GenBank/DDBJ databases">
        <authorList>
            <consortium name="Pathogen Informatics"/>
            <person name="Doyle S."/>
        </authorList>
    </citation>
    <scope>NUCLEOTIDE SEQUENCE [LARGE SCALE GENOMIC DNA]</scope>
    <source>
        <strain evidence="4 6">NCTC10293</strain>
    </source>
</reference>
<accession>A0A1S9ZTI5</accession>
<reference evidence="3 5" key="1">
    <citation type="submission" date="2017-02" db="EMBL/GenBank/DDBJ databases">
        <title>Draft genome sequence of Moraxella caviae CCUG 355 type strain.</title>
        <authorList>
            <person name="Engstrom-Jakobsson H."/>
            <person name="Salva-Serra F."/>
            <person name="Thorell K."/>
            <person name="Gonzales-Siles L."/>
            <person name="Karlsson R."/>
            <person name="Boulund F."/>
            <person name="Engstrand L."/>
            <person name="Moore E."/>
        </authorList>
    </citation>
    <scope>NUCLEOTIDE SEQUENCE [LARGE SCALE GENOMIC DNA]</scope>
    <source>
        <strain evidence="3 5">CCUG 355</strain>
    </source>
</reference>
<dbReference type="SUPFAM" id="SSF46785">
    <property type="entry name" value="Winged helix' DNA-binding domain"/>
    <property type="match status" value="2"/>
</dbReference>
<protein>
    <submittedName>
        <fullName evidence="4">Replication protein</fullName>
    </submittedName>
</protein>
<keyword evidence="5" id="KW-1185">Reference proteome</keyword>
<evidence type="ECO:0000256" key="1">
    <source>
        <dbReference type="ARBA" id="ARBA00038283"/>
    </source>
</evidence>
<dbReference type="EMBL" id="UGQE01000002">
    <property type="protein sequence ID" value="STZ13602.1"/>
    <property type="molecule type" value="Genomic_DNA"/>
</dbReference>
<dbReference type="InterPro" id="IPR036388">
    <property type="entry name" value="WH-like_DNA-bd_sf"/>
</dbReference>
<dbReference type="OrthoDB" id="9122127at2"/>
<evidence type="ECO:0000259" key="2">
    <source>
        <dbReference type="Pfam" id="PF01051"/>
    </source>
</evidence>
<sequence>MTDTKSLELFADFLEKFSPEQMAEFEKYIKDRNKQSIDSAALTASDAEMTFGNSHNLARQYDSLQSGSAEDVHALIEDMPIAIDDTREYDVLPTENFLDEEQEGVQYQEIDNEDEKAIVPTKDKYGRVYSDKFVVMQKRMIHAISRLDLNERRLVLMLATLVRGAVEANPRQKVFRISAADFGDFYGLSRSKRYEFLKGVSKSLHGKVFYFWNFETDGRLVPSAKSQSKNGRMSKGTEVAISWVGKAEYRAGEGCVDIHLLDDVIEMLCIFDQMNPYTKYQKDWITKLGGYGIVLLGLVLSATKETRRHVKEYQGDVGPMDVYYTLKYLREKFDCTNRYEKTHDFKRYVIDAGIKDIQKHTPLRIRVDYDLSGRSVIGAWFGVDNADEPKPKVAKKDEWKHFKMTSAQLDMFADKIAQIEGLDAQDVKRVLEHPLEQQKYVEMLKRLNYKPSGWFAKSVVDKFVKEAQEQTKAEAIIQAEKQALESAWKAWKVTASDEEIEMLSDKAYSYITANFEKIKWQHANTPQIRLHMFEQYFRKAFES</sequence>
<dbReference type="InterPro" id="IPR000525">
    <property type="entry name" value="Initiator_Rep_WH1"/>
</dbReference>
<gene>
    <name evidence="3" type="ORF">B0181_11415</name>
    <name evidence="4" type="ORF">NCTC10293_01180</name>
</gene>
<proteinExistence type="inferred from homology"/>
<evidence type="ECO:0000313" key="5">
    <source>
        <dbReference type="Proteomes" id="UP000190435"/>
    </source>
</evidence>
<evidence type="ECO:0000313" key="4">
    <source>
        <dbReference type="EMBL" id="STZ13602.1"/>
    </source>
</evidence>
<comment type="similarity">
    <text evidence="1">Belongs to the initiator RepB protein family.</text>
</comment>